<dbReference type="AlphaFoldDB" id="A0A383D8F4"/>
<name>A0A383D8F4_9ZZZZ</name>
<feature type="region of interest" description="Disordered" evidence="1">
    <location>
        <begin position="12"/>
        <end position="31"/>
    </location>
</feature>
<accession>A0A383D8F4</accession>
<sequence>WILIVGSHLRSVGPPAGQQRPSRSAGSRVHL</sequence>
<proteinExistence type="predicted"/>
<feature type="non-terminal residue" evidence="2">
    <location>
        <position position="1"/>
    </location>
</feature>
<organism evidence="2">
    <name type="scientific">marine metagenome</name>
    <dbReference type="NCBI Taxonomy" id="408172"/>
    <lineage>
        <taxon>unclassified sequences</taxon>
        <taxon>metagenomes</taxon>
        <taxon>ecological metagenomes</taxon>
    </lineage>
</organism>
<dbReference type="EMBL" id="UINC01215051">
    <property type="protein sequence ID" value="SVE40559.1"/>
    <property type="molecule type" value="Genomic_DNA"/>
</dbReference>
<gene>
    <name evidence="2" type="ORF">METZ01_LOCUS493413</name>
</gene>
<reference evidence="2" key="1">
    <citation type="submission" date="2018-05" db="EMBL/GenBank/DDBJ databases">
        <authorList>
            <person name="Lanie J.A."/>
            <person name="Ng W.-L."/>
            <person name="Kazmierczak K.M."/>
            <person name="Andrzejewski T.M."/>
            <person name="Davidsen T.M."/>
            <person name="Wayne K.J."/>
            <person name="Tettelin H."/>
            <person name="Glass J.I."/>
            <person name="Rusch D."/>
            <person name="Podicherti R."/>
            <person name="Tsui H.-C.T."/>
            <person name="Winkler M.E."/>
        </authorList>
    </citation>
    <scope>NUCLEOTIDE SEQUENCE</scope>
</reference>
<evidence type="ECO:0000313" key="2">
    <source>
        <dbReference type="EMBL" id="SVE40559.1"/>
    </source>
</evidence>
<evidence type="ECO:0000256" key="1">
    <source>
        <dbReference type="SAM" id="MobiDB-lite"/>
    </source>
</evidence>
<protein>
    <submittedName>
        <fullName evidence="2">Uncharacterized protein</fullName>
    </submittedName>
</protein>